<evidence type="ECO:0000256" key="1">
    <source>
        <dbReference type="ARBA" id="ARBA00022614"/>
    </source>
</evidence>
<evidence type="ECO:0000313" key="4">
    <source>
        <dbReference type="Proteomes" id="UP000253472"/>
    </source>
</evidence>
<dbReference type="InterPro" id="IPR001611">
    <property type="entry name" value="Leu-rich_rpt"/>
</dbReference>
<dbReference type="Pfam" id="PF00560">
    <property type="entry name" value="LRR_1"/>
    <property type="match status" value="1"/>
</dbReference>
<name>A0A367YRH8_9ASCO</name>
<comment type="caution">
    <text evidence="3">The sequence shown here is derived from an EMBL/GenBank/DDBJ whole genome shotgun (WGS) entry which is preliminary data.</text>
</comment>
<dbReference type="PANTHER" id="PTHR47114">
    <property type="match status" value="1"/>
</dbReference>
<dbReference type="AlphaFoldDB" id="A0A367YRH8"/>
<keyword evidence="1" id="KW-0433">Leucine-rich repeat</keyword>
<dbReference type="EMBL" id="QLNQ01000001">
    <property type="protein sequence ID" value="RCK67612.1"/>
    <property type="molecule type" value="Genomic_DNA"/>
</dbReference>
<dbReference type="Proteomes" id="UP000253472">
    <property type="component" value="Unassembled WGS sequence"/>
</dbReference>
<dbReference type="STRING" id="5486.A0A367YRH8"/>
<sequence>MAHFHDLPDEVIDIILSQVPNDVLKKLFSVPILGSFAKRAVYSTVVINFPKVPDSRYPLYDEDTKFVSNSSQYVKLLQSDPDIAPKRIIFENPFDAIVLARTCPSALANVSTKLRFRREHFRTPASSAFAHEYLKAPFRVHSVETPYGFDFDDYLCLLLTRNVRALSVLGKKASDLKSISSVFFSRLSSLEIAAPLDAEDFRLLPKYLKKFVCLMKRTVAREMKLDLPESLEELNIDIEGADENMRCNFDISHLANLKHLQVLPYDRLSWRQRGLLGSWQVPRNLRKLAVWWARMIDGELASTCTRLIELKIEEVYDRDTQDYRQELSIPNSVRYLCIPHSFISYVKEDATLKFLKANPTIRTRVRMPDGLKGLEIHGSVDTRRAIVLDFHLNKLPQLEYLVVRSQANLITLGVIPKSLTRLEIAGHRYWTYWTEPVRCIDFKKLQFLDNLTELMLCGINKTFHFKCKLPDSLRKLVSRECVFRTIHIEAASLKYLDLSRNELANINNDRFEIPASVQELNLSSNTMHTMDVLLPDSLQKLDLSNNRLAYIPNLPDSLEVLNCHGNQLGKRDRVPIFPKALKWLRLSANTDFTFSFIEKLNLSQCTQLTNLILWQTSMDRLNLSCLPRSLVTLNLSSCGISYLMGIFAHFQRLEEVNLSHNSLNGYFAHGMGVFGIVFASKIKVVQVVGCKLSVCDVQALQYDLSLKRNFEHLLVERDLLAATFPTGLETRPRKMQKIKC</sequence>
<dbReference type="PROSITE" id="PS51450">
    <property type="entry name" value="LRR"/>
    <property type="match status" value="2"/>
</dbReference>
<dbReference type="OrthoDB" id="4019115at2759"/>
<dbReference type="SUPFAM" id="SSF52058">
    <property type="entry name" value="L domain-like"/>
    <property type="match status" value="2"/>
</dbReference>
<keyword evidence="2" id="KW-0677">Repeat</keyword>
<organism evidence="3 4">
    <name type="scientific">Candida viswanathii</name>
    <dbReference type="NCBI Taxonomy" id="5486"/>
    <lineage>
        <taxon>Eukaryota</taxon>
        <taxon>Fungi</taxon>
        <taxon>Dikarya</taxon>
        <taxon>Ascomycota</taxon>
        <taxon>Saccharomycotina</taxon>
        <taxon>Pichiomycetes</taxon>
        <taxon>Debaryomycetaceae</taxon>
        <taxon>Candida/Lodderomyces clade</taxon>
        <taxon>Candida</taxon>
    </lineage>
</organism>
<gene>
    <name evidence="3" type="primary">ipaH3</name>
    <name evidence="3" type="ORF">Cantr_02348</name>
</gene>
<protein>
    <submittedName>
        <fullName evidence="3">E3 ubiquitin-protein ligase ipaH3</fullName>
    </submittedName>
</protein>
<dbReference type="Gene3D" id="3.80.10.10">
    <property type="entry name" value="Ribonuclease Inhibitor"/>
    <property type="match status" value="2"/>
</dbReference>
<reference evidence="3 4" key="1">
    <citation type="submission" date="2018-06" db="EMBL/GenBank/DDBJ databases">
        <title>Whole genome sequencing of Candida tropicalis (genome annotated by CSBL at Korea University).</title>
        <authorList>
            <person name="Ahn J."/>
        </authorList>
    </citation>
    <scope>NUCLEOTIDE SEQUENCE [LARGE SCALE GENOMIC DNA]</scope>
    <source>
        <strain evidence="3 4">ATCC 20962</strain>
    </source>
</reference>
<proteinExistence type="predicted"/>
<evidence type="ECO:0000256" key="2">
    <source>
        <dbReference type="ARBA" id="ARBA00022737"/>
    </source>
</evidence>
<keyword evidence="4" id="KW-1185">Reference proteome</keyword>
<dbReference type="PANTHER" id="PTHR47114:SF2">
    <property type="entry name" value="OLIGODENDROCYTE-MYELIN GLYCOPROTEIN"/>
    <property type="match status" value="1"/>
</dbReference>
<dbReference type="InterPro" id="IPR032675">
    <property type="entry name" value="LRR_dom_sf"/>
</dbReference>
<evidence type="ECO:0000313" key="3">
    <source>
        <dbReference type="EMBL" id="RCK67612.1"/>
    </source>
</evidence>
<accession>A0A367YRH8</accession>
<dbReference type="InterPro" id="IPR051071">
    <property type="entry name" value="LRR-bact_E3_ubiq_ligases"/>
</dbReference>